<keyword evidence="8" id="KW-0472">Membrane</keyword>
<evidence type="ECO:0000256" key="4">
    <source>
        <dbReference type="ARBA" id="ARBA00022792"/>
    </source>
</evidence>
<protein>
    <recommendedName>
        <fullName evidence="10">Cytochrome b-c1 complex subunit 2, mitochondrial</fullName>
    </recommendedName>
    <alternativeName>
        <fullName evidence="11">Core protein II</fullName>
    </alternativeName>
</protein>
<dbReference type="PANTHER" id="PTHR11851:SF209">
    <property type="entry name" value="CYTOCHROME B-C1 COMPLEX SUBUNIT 2, MITOCHONDRIAL"/>
    <property type="match status" value="1"/>
</dbReference>
<evidence type="ECO:0000256" key="6">
    <source>
        <dbReference type="ARBA" id="ARBA00022982"/>
    </source>
</evidence>
<dbReference type="FunFam" id="3.30.830.10:FF:000021">
    <property type="entry name" value="Cytochrome b-c1 complex subunit 2"/>
    <property type="match status" value="1"/>
</dbReference>
<evidence type="ECO:0000256" key="8">
    <source>
        <dbReference type="ARBA" id="ARBA00023136"/>
    </source>
</evidence>
<dbReference type="Proteomes" id="UP000226431">
    <property type="component" value="Unassembled WGS sequence"/>
</dbReference>
<dbReference type="SUPFAM" id="SSF63411">
    <property type="entry name" value="LuxS/MPP-like metallohydrolase"/>
    <property type="match status" value="2"/>
</dbReference>
<evidence type="ECO:0000259" key="12">
    <source>
        <dbReference type="Pfam" id="PF00675"/>
    </source>
</evidence>
<evidence type="ECO:0000256" key="11">
    <source>
        <dbReference type="ARBA" id="ARBA00041372"/>
    </source>
</evidence>
<dbReference type="STRING" id="2004952.A0A2C5YXE0"/>
<comment type="similarity">
    <text evidence="9">Belongs to the peptidase M16 family. UQCRC2/QCR2 subfamily.</text>
</comment>
<evidence type="ECO:0000256" key="9">
    <source>
        <dbReference type="ARBA" id="ARBA00038146"/>
    </source>
</evidence>
<keyword evidence="3" id="KW-0679">Respiratory chain</keyword>
<evidence type="ECO:0000256" key="1">
    <source>
        <dbReference type="ARBA" id="ARBA00004443"/>
    </source>
</evidence>
<dbReference type="GO" id="GO:0005743">
    <property type="term" value="C:mitochondrial inner membrane"/>
    <property type="evidence" value="ECO:0007669"/>
    <property type="project" value="UniProtKB-SubCell"/>
</dbReference>
<feature type="domain" description="Peptidase M16 N-terminal" evidence="12">
    <location>
        <begin position="47"/>
        <end position="188"/>
    </location>
</feature>
<sequence length="459" mass="49219">MISRHSLARPAQHAARLSCSAIPLRRRGFAAAASTGAFQTDEVSGLRVASRDAHGPTAKLAIIAKAGTRYQPLPGLTVGLEEFAFKTTQRRSALRIQRESELLGGQLAASHTREVLVLEASFLREDLPFFAELLAEVVSMTKYTTHELHEDVQRVLPYKQAAVQASAPSLALDNAHAVAFHTGLGAPVYLSSAAPYNKYLNEEYIASFADLVYSKTNFAVVADGASPSNLSKWISQFFADVPASSQSGQTLKIEASKYHGGEQRIDHDGRENSMVIAFPGSDMTGSKPEIPVLASLLGGKPTIKWTHGFSLLGKDCAALPNLSVSASNMAYSDAGLLAIQMSGPASSVRKAALATAKALKSVAEGSVKKEDVSRAIANAKFEALDKAQLRNPSMLLAGSGIVTRGKPSDVTEVVRSFDSVTADKAKVQARAAWVRAYARYLMQYPGIKIWTSLESFHQN</sequence>
<dbReference type="Pfam" id="PF05193">
    <property type="entry name" value="Peptidase_M16_C"/>
    <property type="match status" value="1"/>
</dbReference>
<evidence type="ECO:0000256" key="5">
    <source>
        <dbReference type="ARBA" id="ARBA00022946"/>
    </source>
</evidence>
<dbReference type="Pfam" id="PF00675">
    <property type="entry name" value="Peptidase_M16"/>
    <property type="match status" value="1"/>
</dbReference>
<proteinExistence type="inferred from homology"/>
<reference evidence="14 15" key="1">
    <citation type="submission" date="2017-06" db="EMBL/GenBank/DDBJ databases">
        <title>Ant-infecting Ophiocordyceps genomes reveal a high diversity of potential behavioral manipulation genes and a possible major role for enterotoxins.</title>
        <authorList>
            <person name="De Bekker C."/>
            <person name="Evans H.C."/>
            <person name="Brachmann A."/>
            <person name="Hughes D.P."/>
        </authorList>
    </citation>
    <scope>NUCLEOTIDE SEQUENCE [LARGE SCALE GENOMIC DNA]</scope>
    <source>
        <strain evidence="14 15">Map16</strain>
    </source>
</reference>
<dbReference type="GO" id="GO:0046872">
    <property type="term" value="F:metal ion binding"/>
    <property type="evidence" value="ECO:0007669"/>
    <property type="project" value="InterPro"/>
</dbReference>
<evidence type="ECO:0000313" key="14">
    <source>
        <dbReference type="EMBL" id="PHH74225.1"/>
    </source>
</evidence>
<dbReference type="EMBL" id="NJES01000287">
    <property type="protein sequence ID" value="PHH74225.1"/>
    <property type="molecule type" value="Genomic_DNA"/>
</dbReference>
<keyword evidence="6" id="KW-0249">Electron transport</keyword>
<name>A0A2C5YXE0_9HYPO</name>
<evidence type="ECO:0000256" key="7">
    <source>
        <dbReference type="ARBA" id="ARBA00023128"/>
    </source>
</evidence>
<keyword evidence="2" id="KW-0813">Transport</keyword>
<dbReference type="InterPro" id="IPR011249">
    <property type="entry name" value="Metalloenz_LuxS/M16"/>
</dbReference>
<dbReference type="OrthoDB" id="6369905at2759"/>
<comment type="subcellular location">
    <subcellularLocation>
        <location evidence="1">Mitochondrion inner membrane</location>
        <topology evidence="1">Peripheral membrane protein</topology>
        <orientation evidence="1">Matrix side</orientation>
    </subcellularLocation>
</comment>
<dbReference type="PANTHER" id="PTHR11851">
    <property type="entry name" value="METALLOPROTEASE"/>
    <property type="match status" value="1"/>
</dbReference>
<dbReference type="InterPro" id="IPR007863">
    <property type="entry name" value="Peptidase_M16_C"/>
</dbReference>
<keyword evidence="15" id="KW-1185">Reference proteome</keyword>
<dbReference type="InterPro" id="IPR050361">
    <property type="entry name" value="MPP/UQCRC_Complex"/>
</dbReference>
<dbReference type="Gene3D" id="3.30.830.10">
    <property type="entry name" value="Metalloenzyme, LuxS/M16 peptidase-like"/>
    <property type="match status" value="2"/>
</dbReference>
<evidence type="ECO:0000256" key="10">
    <source>
        <dbReference type="ARBA" id="ARBA00040751"/>
    </source>
</evidence>
<comment type="caution">
    <text evidence="14">The sequence shown here is derived from an EMBL/GenBank/DDBJ whole genome shotgun (WGS) entry which is preliminary data.</text>
</comment>
<feature type="domain" description="Peptidase M16 C-terminal" evidence="13">
    <location>
        <begin position="201"/>
        <end position="377"/>
    </location>
</feature>
<organism evidence="14 15">
    <name type="scientific">Ophiocordyceps camponoti-rufipedis</name>
    <dbReference type="NCBI Taxonomy" id="2004952"/>
    <lineage>
        <taxon>Eukaryota</taxon>
        <taxon>Fungi</taxon>
        <taxon>Dikarya</taxon>
        <taxon>Ascomycota</taxon>
        <taxon>Pezizomycotina</taxon>
        <taxon>Sordariomycetes</taxon>
        <taxon>Hypocreomycetidae</taxon>
        <taxon>Hypocreales</taxon>
        <taxon>Ophiocordycipitaceae</taxon>
        <taxon>Ophiocordyceps</taxon>
    </lineage>
</organism>
<evidence type="ECO:0000313" key="15">
    <source>
        <dbReference type="Proteomes" id="UP000226431"/>
    </source>
</evidence>
<keyword evidence="4" id="KW-0999">Mitochondrion inner membrane</keyword>
<dbReference type="AlphaFoldDB" id="A0A2C5YXE0"/>
<dbReference type="InterPro" id="IPR011765">
    <property type="entry name" value="Pept_M16_N"/>
</dbReference>
<gene>
    <name evidence="14" type="ORF">CDD80_3226</name>
</gene>
<evidence type="ECO:0000256" key="2">
    <source>
        <dbReference type="ARBA" id="ARBA00022448"/>
    </source>
</evidence>
<evidence type="ECO:0000256" key="3">
    <source>
        <dbReference type="ARBA" id="ARBA00022660"/>
    </source>
</evidence>
<evidence type="ECO:0000259" key="13">
    <source>
        <dbReference type="Pfam" id="PF05193"/>
    </source>
</evidence>
<keyword evidence="7" id="KW-0496">Mitochondrion</keyword>
<keyword evidence="5" id="KW-0809">Transit peptide</keyword>
<accession>A0A2C5YXE0</accession>